<dbReference type="SMART" id="SM00202">
    <property type="entry name" value="SR"/>
    <property type="match status" value="2"/>
</dbReference>
<dbReference type="OMA" id="DCPSRCW"/>
<sequence length="413" mass="44785">MTSSYNLRIAFVAVLFGLSSSHPVNGDEEHAGTSAPCTSGPLGMQNGALPDRSITASSYYFGYYPRYARLNVGNYGWRPRYTSNQWIQVDLGQPTAVTGVTMQGRYIATSYYVRAFSVQYSLTAESGDWRSLSSANDEPITFLVYSGRPTNVTFPLVPIARFIRILPTQSYGSCYYLRFEVLGCQVPEDGSIKLVDGDDRHSGRVEIYHHGEGVSWGAVCADSWDINDANVVCRQLDLGAAIQASTASDFGSGDLPIVMNKVACEGTESRLADCPFVCTKYQQCNDSTIAGVVCQPKLNTIRLVGGSNNTSGRVEIYRNDTWGTICDDKWDIDDASVVCRELGFEDAKEAKSGAYFGQGRGPVHMDGVACAGSEDALGDCPSRCWEESTCGHSQDAGVICLGDEDTIGDIDTQ</sequence>
<dbReference type="Pfam" id="PF00754">
    <property type="entry name" value="F5_F8_type_C"/>
    <property type="match status" value="1"/>
</dbReference>
<dbReference type="InterPro" id="IPR001190">
    <property type="entry name" value="SRCR"/>
</dbReference>
<dbReference type="Gene3D" id="2.60.120.260">
    <property type="entry name" value="Galactose-binding domain-like"/>
    <property type="match status" value="1"/>
</dbReference>
<evidence type="ECO:0000256" key="4">
    <source>
        <dbReference type="SAM" id="SignalP"/>
    </source>
</evidence>
<dbReference type="Gene3D" id="3.10.250.10">
    <property type="entry name" value="SRCR-like domain"/>
    <property type="match status" value="2"/>
</dbReference>
<dbReference type="SUPFAM" id="SSF49785">
    <property type="entry name" value="Galactose-binding domain-like"/>
    <property type="match status" value="1"/>
</dbReference>
<dbReference type="InterPro" id="IPR008979">
    <property type="entry name" value="Galactose-bd-like_sf"/>
</dbReference>
<proteinExistence type="predicted"/>
<dbReference type="PROSITE" id="PS50287">
    <property type="entry name" value="SRCR_2"/>
    <property type="match status" value="2"/>
</dbReference>
<dbReference type="PROSITE" id="PS50022">
    <property type="entry name" value="FA58C_3"/>
    <property type="match status" value="1"/>
</dbReference>
<feature type="disulfide bond" evidence="3">
    <location>
        <begin position="370"/>
        <end position="380"/>
    </location>
</feature>
<reference evidence="8" key="1">
    <citation type="submission" date="2025-08" db="UniProtKB">
        <authorList>
            <consortium name="RefSeq"/>
        </authorList>
    </citation>
    <scope>IDENTIFICATION</scope>
</reference>
<dbReference type="CDD" id="cd00057">
    <property type="entry name" value="FA58C"/>
    <property type="match status" value="1"/>
</dbReference>
<protein>
    <submittedName>
        <fullName evidence="8">Deleted in malignant brain tumors 1 protein-like</fullName>
    </submittedName>
</protein>
<feature type="disulfide bond" evidence="3">
    <location>
        <begin position="233"/>
        <end position="294"/>
    </location>
</feature>
<evidence type="ECO:0000256" key="2">
    <source>
        <dbReference type="ARBA" id="ARBA00023157"/>
    </source>
</evidence>
<feature type="domain" description="SRCR" evidence="6">
    <location>
        <begin position="192"/>
        <end position="295"/>
    </location>
</feature>
<feature type="disulfide bond" evidence="3">
    <location>
        <begin position="264"/>
        <end position="274"/>
    </location>
</feature>
<gene>
    <name evidence="8" type="primary">LOC110989536</name>
</gene>
<feature type="domain" description="F5/8 type C" evidence="5">
    <location>
        <begin position="37"/>
        <end position="184"/>
    </location>
</feature>
<dbReference type="SMART" id="SM00231">
    <property type="entry name" value="FA58C"/>
    <property type="match status" value="1"/>
</dbReference>
<keyword evidence="1 4" id="KW-0732">Signal</keyword>
<dbReference type="PRINTS" id="PR00258">
    <property type="entry name" value="SPERACTRCPTR"/>
</dbReference>
<dbReference type="Pfam" id="PF00530">
    <property type="entry name" value="SRCR"/>
    <property type="match status" value="2"/>
</dbReference>
<dbReference type="PANTHER" id="PTHR48071:SF18">
    <property type="entry name" value="DELETED IN MALIGNANT BRAIN TUMORS 1 PROTEIN-RELATED"/>
    <property type="match status" value="1"/>
</dbReference>
<feature type="disulfide bond" evidence="3">
    <location>
        <begin position="326"/>
        <end position="390"/>
    </location>
</feature>
<dbReference type="SUPFAM" id="SSF56487">
    <property type="entry name" value="SRCR-like"/>
    <property type="match status" value="2"/>
</dbReference>
<dbReference type="PANTHER" id="PTHR48071">
    <property type="entry name" value="SRCR DOMAIN-CONTAINING PROTEIN"/>
    <property type="match status" value="1"/>
</dbReference>
<dbReference type="KEGG" id="aplc:110989536"/>
<feature type="signal peptide" evidence="4">
    <location>
        <begin position="1"/>
        <end position="26"/>
    </location>
</feature>
<organism evidence="7 8">
    <name type="scientific">Acanthaster planci</name>
    <name type="common">Crown-of-thorns starfish</name>
    <dbReference type="NCBI Taxonomy" id="133434"/>
    <lineage>
        <taxon>Eukaryota</taxon>
        <taxon>Metazoa</taxon>
        <taxon>Echinodermata</taxon>
        <taxon>Eleutherozoa</taxon>
        <taxon>Asterozoa</taxon>
        <taxon>Asteroidea</taxon>
        <taxon>Valvatacea</taxon>
        <taxon>Valvatida</taxon>
        <taxon>Acanthasteridae</taxon>
        <taxon>Acanthaster</taxon>
    </lineage>
</organism>
<dbReference type="GeneID" id="110989536"/>
<name>A0A8B8A1G1_ACAPL</name>
<dbReference type="FunFam" id="3.10.250.10:FF:000001">
    <property type="entry name" value="Lysyl oxidase 4 isoform X1"/>
    <property type="match status" value="1"/>
</dbReference>
<dbReference type="Proteomes" id="UP000694845">
    <property type="component" value="Unplaced"/>
</dbReference>
<dbReference type="PROSITE" id="PS01286">
    <property type="entry name" value="FA58C_2"/>
    <property type="match status" value="1"/>
</dbReference>
<dbReference type="GO" id="GO:0016020">
    <property type="term" value="C:membrane"/>
    <property type="evidence" value="ECO:0007669"/>
    <property type="project" value="InterPro"/>
</dbReference>
<evidence type="ECO:0000313" key="7">
    <source>
        <dbReference type="Proteomes" id="UP000694845"/>
    </source>
</evidence>
<evidence type="ECO:0000256" key="3">
    <source>
        <dbReference type="PROSITE-ProRule" id="PRU00196"/>
    </source>
</evidence>
<dbReference type="AlphaFoldDB" id="A0A8B8A1G1"/>
<keyword evidence="7" id="KW-1185">Reference proteome</keyword>
<dbReference type="PROSITE" id="PS00420">
    <property type="entry name" value="SRCR_1"/>
    <property type="match status" value="1"/>
</dbReference>
<evidence type="ECO:0000313" key="8">
    <source>
        <dbReference type="RefSeq" id="XP_022109691.1"/>
    </source>
</evidence>
<dbReference type="FunFam" id="3.10.250.10:FF:000031">
    <property type="entry name" value="RIKEN cDNA 5830411N06, isoform CRA_a"/>
    <property type="match status" value="1"/>
</dbReference>
<evidence type="ECO:0000259" key="5">
    <source>
        <dbReference type="PROSITE" id="PS50022"/>
    </source>
</evidence>
<dbReference type="InterPro" id="IPR000421">
    <property type="entry name" value="FA58C"/>
</dbReference>
<dbReference type="InterPro" id="IPR036772">
    <property type="entry name" value="SRCR-like_dom_sf"/>
</dbReference>
<dbReference type="OrthoDB" id="536948at2759"/>
<feature type="disulfide bond" evidence="3">
    <location>
        <begin position="220"/>
        <end position="284"/>
    </location>
</feature>
<feature type="disulfide bond" evidence="3">
    <location>
        <begin position="339"/>
        <end position="400"/>
    </location>
</feature>
<keyword evidence="2 3" id="KW-1015">Disulfide bond</keyword>
<dbReference type="RefSeq" id="XP_022109691.1">
    <property type="nucleotide sequence ID" value="XM_022253999.1"/>
</dbReference>
<feature type="chain" id="PRO_5034981832" evidence="4">
    <location>
        <begin position="27"/>
        <end position="413"/>
    </location>
</feature>
<accession>A0A8B8A1G1</accession>
<feature type="domain" description="SRCR" evidence="6">
    <location>
        <begin position="301"/>
        <end position="401"/>
    </location>
</feature>
<evidence type="ECO:0000256" key="1">
    <source>
        <dbReference type="ARBA" id="ARBA00022729"/>
    </source>
</evidence>
<evidence type="ECO:0000259" key="6">
    <source>
        <dbReference type="PROSITE" id="PS50287"/>
    </source>
</evidence>